<reference evidence="1 2" key="1">
    <citation type="journal article" date="2014" name="Nat. Commun.">
        <title>Molecular traces of alternative social organization in a termite genome.</title>
        <authorList>
            <person name="Terrapon N."/>
            <person name="Li C."/>
            <person name="Robertson H.M."/>
            <person name="Ji L."/>
            <person name="Meng X."/>
            <person name="Booth W."/>
            <person name="Chen Z."/>
            <person name="Childers C.P."/>
            <person name="Glastad K.M."/>
            <person name="Gokhale K."/>
            <person name="Gowin J."/>
            <person name="Gronenberg W."/>
            <person name="Hermansen R.A."/>
            <person name="Hu H."/>
            <person name="Hunt B.G."/>
            <person name="Huylmans A.K."/>
            <person name="Khalil S.M."/>
            <person name="Mitchell R.D."/>
            <person name="Munoz-Torres M.C."/>
            <person name="Mustard J.A."/>
            <person name="Pan H."/>
            <person name="Reese J.T."/>
            <person name="Scharf M.E."/>
            <person name="Sun F."/>
            <person name="Vogel H."/>
            <person name="Xiao J."/>
            <person name="Yang W."/>
            <person name="Yang Z."/>
            <person name="Yang Z."/>
            <person name="Zhou J."/>
            <person name="Zhu J."/>
            <person name="Brent C.S."/>
            <person name="Elsik C.G."/>
            <person name="Goodisman M.A."/>
            <person name="Liberles D.A."/>
            <person name="Roe R.M."/>
            <person name="Vargo E.L."/>
            <person name="Vilcinskas A."/>
            <person name="Wang J."/>
            <person name="Bornberg-Bauer E."/>
            <person name="Korb J."/>
            <person name="Zhang G."/>
            <person name="Liebig J."/>
        </authorList>
    </citation>
    <scope>NUCLEOTIDE SEQUENCE [LARGE SCALE GENOMIC DNA]</scope>
    <source>
        <tissue evidence="1">Whole organism</tissue>
    </source>
</reference>
<protein>
    <submittedName>
        <fullName evidence="1">Uncharacterized protein</fullName>
    </submittedName>
</protein>
<name>A0A067RG34_ZOONE</name>
<evidence type="ECO:0000313" key="2">
    <source>
        <dbReference type="Proteomes" id="UP000027135"/>
    </source>
</evidence>
<evidence type="ECO:0000313" key="1">
    <source>
        <dbReference type="EMBL" id="KDR22836.1"/>
    </source>
</evidence>
<dbReference type="EMBL" id="KK852484">
    <property type="protein sequence ID" value="KDR22836.1"/>
    <property type="molecule type" value="Genomic_DNA"/>
</dbReference>
<dbReference type="InParanoid" id="A0A067RG34"/>
<sequence length="119" mass="14459">MLGSRERRGYGLSRRRWRWWWIVFDRGRRPGWFKRLMLSGERQHLWWGRNRTALFRARDLQLVLQLLYERHLHDLLVLQCEQRALQDGQLLQSRGVVRVVGHGRGCKLSHRHLRVLEGL</sequence>
<keyword evidence="2" id="KW-1185">Reference proteome</keyword>
<dbReference type="AlphaFoldDB" id="A0A067RG34"/>
<organism evidence="1 2">
    <name type="scientific">Zootermopsis nevadensis</name>
    <name type="common">Dampwood termite</name>
    <dbReference type="NCBI Taxonomy" id="136037"/>
    <lineage>
        <taxon>Eukaryota</taxon>
        <taxon>Metazoa</taxon>
        <taxon>Ecdysozoa</taxon>
        <taxon>Arthropoda</taxon>
        <taxon>Hexapoda</taxon>
        <taxon>Insecta</taxon>
        <taxon>Pterygota</taxon>
        <taxon>Neoptera</taxon>
        <taxon>Polyneoptera</taxon>
        <taxon>Dictyoptera</taxon>
        <taxon>Blattodea</taxon>
        <taxon>Blattoidea</taxon>
        <taxon>Termitoidae</taxon>
        <taxon>Termopsidae</taxon>
        <taxon>Zootermopsis</taxon>
    </lineage>
</organism>
<gene>
    <name evidence="1" type="ORF">L798_13089</name>
</gene>
<proteinExistence type="predicted"/>
<accession>A0A067RG34</accession>
<dbReference type="Proteomes" id="UP000027135">
    <property type="component" value="Unassembled WGS sequence"/>
</dbReference>